<keyword evidence="1 5" id="KW-0328">Glycosyltransferase</keyword>
<name>A0A518E4P0_9BACT</name>
<dbReference type="GO" id="GO:0016757">
    <property type="term" value="F:glycosyltransferase activity"/>
    <property type="evidence" value="ECO:0007669"/>
    <property type="project" value="UniProtKB-KW"/>
</dbReference>
<dbReference type="SUPFAM" id="SSF53756">
    <property type="entry name" value="UDP-Glycosyltransferase/glycogen phosphorylase"/>
    <property type="match status" value="1"/>
</dbReference>
<dbReference type="OrthoDB" id="9811902at2"/>
<dbReference type="PANTHER" id="PTHR12526:SF629">
    <property type="entry name" value="TEICHURONIC ACID BIOSYNTHESIS GLYCOSYLTRANSFERASE TUAH-RELATED"/>
    <property type="match status" value="1"/>
</dbReference>
<proteinExistence type="predicted"/>
<dbReference type="InterPro" id="IPR028098">
    <property type="entry name" value="Glyco_trans_4-like_N"/>
</dbReference>
<dbReference type="EC" id="2.4.-.-" evidence="5"/>
<evidence type="ECO:0000259" key="3">
    <source>
        <dbReference type="Pfam" id="PF00534"/>
    </source>
</evidence>
<dbReference type="KEGG" id="lcre:Pla8534_69490"/>
<dbReference type="InterPro" id="IPR001296">
    <property type="entry name" value="Glyco_trans_1"/>
</dbReference>
<evidence type="ECO:0000256" key="1">
    <source>
        <dbReference type="ARBA" id="ARBA00022676"/>
    </source>
</evidence>
<sequence length="395" mass="44349">MKTKIGHLTCVHTWNDTRIYLKQCTSLYRAGFDVSLIACTDEVDFPPEGAKIVPVRPSRNRAVRMLTAPFRVIRAALRGNCDLYHFHDPELIPAGVVLKLLGKRVVYDSHEVVPDQILGKYWIPKFLRRPVSRAAALLEKIGVWFFDGVVAATPSIADHFPQGKTATVQNFPILDELAQPHPSPFRERPPRVLYVGAVSSLRGVTEVVQAMSHLPEDLDAEFTIAGGFRPQSLLTELESHEGWKRVDFRGWCSREQVAECMGQSRVGVVTFLPAPNHIAAQPNKLFEYMSAALPVVASDFPLWRAIVEEAGCGLLVDPEDPQQIAEAIRWLIENPEEAEAMGLRGRRAIEDRYRWDREFETLQNFYAKLLNKAEQGREPLVCQSGGDDSGDRRAA</sequence>
<keyword evidence="5" id="KW-0167">Capsid protein</keyword>
<keyword evidence="5" id="KW-0946">Virion</keyword>
<evidence type="ECO:0000259" key="4">
    <source>
        <dbReference type="Pfam" id="PF13439"/>
    </source>
</evidence>
<reference evidence="5 6" key="1">
    <citation type="submission" date="2019-02" db="EMBL/GenBank/DDBJ databases">
        <title>Deep-cultivation of Planctomycetes and their phenomic and genomic characterization uncovers novel biology.</title>
        <authorList>
            <person name="Wiegand S."/>
            <person name="Jogler M."/>
            <person name="Boedeker C."/>
            <person name="Pinto D."/>
            <person name="Vollmers J."/>
            <person name="Rivas-Marin E."/>
            <person name="Kohn T."/>
            <person name="Peeters S.H."/>
            <person name="Heuer A."/>
            <person name="Rast P."/>
            <person name="Oberbeckmann S."/>
            <person name="Bunk B."/>
            <person name="Jeske O."/>
            <person name="Meyerdierks A."/>
            <person name="Storesund J.E."/>
            <person name="Kallscheuer N."/>
            <person name="Luecker S."/>
            <person name="Lage O.M."/>
            <person name="Pohl T."/>
            <person name="Merkel B.J."/>
            <person name="Hornburger P."/>
            <person name="Mueller R.-W."/>
            <person name="Bruemmer F."/>
            <person name="Labrenz M."/>
            <person name="Spormann A.M."/>
            <person name="Op den Camp H."/>
            <person name="Overmann J."/>
            <person name="Amann R."/>
            <person name="Jetten M.S.M."/>
            <person name="Mascher T."/>
            <person name="Medema M.H."/>
            <person name="Devos D.P."/>
            <person name="Kaster A.-K."/>
            <person name="Ovreas L."/>
            <person name="Rohde M."/>
            <person name="Galperin M.Y."/>
            <person name="Jogler C."/>
        </authorList>
    </citation>
    <scope>NUCLEOTIDE SEQUENCE [LARGE SCALE GENOMIC DNA]</scope>
    <source>
        <strain evidence="5 6">Pla85_3_4</strain>
    </source>
</reference>
<dbReference type="Pfam" id="PF00534">
    <property type="entry name" value="Glycos_transf_1"/>
    <property type="match status" value="1"/>
</dbReference>
<feature type="domain" description="Glycosyl transferase family 1" evidence="3">
    <location>
        <begin position="182"/>
        <end position="346"/>
    </location>
</feature>
<dbReference type="EMBL" id="CP036433">
    <property type="protein sequence ID" value="QDU99038.1"/>
    <property type="molecule type" value="Genomic_DNA"/>
</dbReference>
<dbReference type="Gene3D" id="3.40.50.2000">
    <property type="entry name" value="Glycogen Phosphorylase B"/>
    <property type="match status" value="2"/>
</dbReference>
<dbReference type="Proteomes" id="UP000317648">
    <property type="component" value="Chromosome"/>
</dbReference>
<keyword evidence="6" id="KW-1185">Reference proteome</keyword>
<dbReference type="RefSeq" id="WP_145058741.1">
    <property type="nucleotide sequence ID" value="NZ_CP036433.1"/>
</dbReference>
<organism evidence="5 6">
    <name type="scientific">Lignipirellula cremea</name>
    <dbReference type="NCBI Taxonomy" id="2528010"/>
    <lineage>
        <taxon>Bacteria</taxon>
        <taxon>Pseudomonadati</taxon>
        <taxon>Planctomycetota</taxon>
        <taxon>Planctomycetia</taxon>
        <taxon>Pirellulales</taxon>
        <taxon>Pirellulaceae</taxon>
        <taxon>Lignipirellula</taxon>
    </lineage>
</organism>
<accession>A0A518E4P0</accession>
<dbReference type="AlphaFoldDB" id="A0A518E4P0"/>
<evidence type="ECO:0000313" key="6">
    <source>
        <dbReference type="Proteomes" id="UP000317648"/>
    </source>
</evidence>
<evidence type="ECO:0000256" key="2">
    <source>
        <dbReference type="ARBA" id="ARBA00022679"/>
    </source>
</evidence>
<dbReference type="CDD" id="cd03794">
    <property type="entry name" value="GT4_WbuB-like"/>
    <property type="match status" value="1"/>
</dbReference>
<feature type="domain" description="Glycosyltransferase subfamily 4-like N-terminal" evidence="4">
    <location>
        <begin position="24"/>
        <end position="160"/>
    </location>
</feature>
<keyword evidence="2 5" id="KW-0808">Transferase</keyword>
<gene>
    <name evidence="5" type="primary">cotSA_3</name>
    <name evidence="5" type="ORF">Pla8534_69490</name>
</gene>
<protein>
    <submittedName>
        <fullName evidence="5">Spore coat protein SA</fullName>
        <ecNumber evidence="5">2.4.-.-</ecNumber>
    </submittedName>
</protein>
<dbReference type="Pfam" id="PF13439">
    <property type="entry name" value="Glyco_transf_4"/>
    <property type="match status" value="1"/>
</dbReference>
<dbReference type="PANTHER" id="PTHR12526">
    <property type="entry name" value="GLYCOSYLTRANSFERASE"/>
    <property type="match status" value="1"/>
</dbReference>
<evidence type="ECO:0000313" key="5">
    <source>
        <dbReference type="EMBL" id="QDU99038.1"/>
    </source>
</evidence>